<dbReference type="SUPFAM" id="SSF51735">
    <property type="entry name" value="NAD(P)-binding Rossmann-fold domains"/>
    <property type="match status" value="1"/>
</dbReference>
<feature type="domain" description="NAD-dependent epimerase/dehydratase" evidence="2">
    <location>
        <begin position="6"/>
        <end position="196"/>
    </location>
</feature>
<gene>
    <name evidence="3" type="ORF">PtoMrB4_03190</name>
</gene>
<feature type="transmembrane region" description="Helical" evidence="1">
    <location>
        <begin position="340"/>
        <end position="365"/>
    </location>
</feature>
<evidence type="ECO:0000259" key="2">
    <source>
        <dbReference type="Pfam" id="PF01370"/>
    </source>
</evidence>
<keyword evidence="1" id="KW-0812">Transmembrane</keyword>
<dbReference type="Pfam" id="PF01370">
    <property type="entry name" value="Epimerase"/>
    <property type="match status" value="1"/>
</dbReference>
<dbReference type="Pfam" id="PF13781">
    <property type="entry name" value="DoxX_3"/>
    <property type="match status" value="1"/>
</dbReference>
<dbReference type="InterPro" id="IPR025695">
    <property type="entry name" value="DoxX-like"/>
</dbReference>
<proteinExistence type="predicted"/>
<keyword evidence="1" id="KW-1133">Transmembrane helix</keyword>
<dbReference type="GeneID" id="57395529"/>
<evidence type="ECO:0000313" key="3">
    <source>
        <dbReference type="EMBL" id="BCA26342.1"/>
    </source>
</evidence>
<dbReference type="PANTHER" id="PTHR12126:SF11">
    <property type="entry name" value="NADH DEHYDROGENASE [UBIQUINONE] 1 ALPHA SUBCOMPLEX SUBUNIT 9, MITOCHONDRIAL"/>
    <property type="match status" value="1"/>
</dbReference>
<protein>
    <recommendedName>
        <fullName evidence="2">NAD-dependent epimerase/dehydratase domain-containing protein</fullName>
    </recommendedName>
</protein>
<feature type="transmembrane region" description="Helical" evidence="1">
    <location>
        <begin position="401"/>
        <end position="418"/>
    </location>
</feature>
<reference evidence="3 4" key="1">
    <citation type="journal article" date="2020" name="Microbiol. Resour. Announc.">
        <title>Complete genome sequence of Pseudomonas otitidis strain MrB4, isolated from Lake Biwa in Japan.</title>
        <authorList>
            <person name="Miyazaki K."/>
            <person name="Hase E."/>
            <person name="Maruya T."/>
        </authorList>
    </citation>
    <scope>NUCLEOTIDE SEQUENCE [LARGE SCALE GENOMIC DNA]</scope>
    <source>
        <strain evidence="3 4">MrB4</strain>
    </source>
</reference>
<sequence>MAFNRILLVGASGFIGQRLLAALLGAGHSLVATSRTGSGTPCPGVEWRALDLERLADDPDGFPWPAGVNLVINAAGALLPDSARLERLQADGPKALFDLAARHGAAVLQLSALGAGDHPDVPFLASKARADAHLLGLGIPAVVLRPSLVLGEGGASSGWLEALACLPVAPLPDVGARSRPVHVDDLAGAVLALVLHWPAQPCAVPLVGPDILTQGGLLDLLRRVRGRGPGRWLRLPGALAALGARAARGFGWRALDPQLMTLARRDNLAEPDALAALCGYRAVPLALRLTGGWPQPERVITRLMRPAMLAVLALIWLGTAFVCLGPGYDWGLRIMADMGVSGWPASLAVVSGSLLDAALGLGLLVRRWRVRALQAQLGLMLVYTLLITLLLPHYWADPYAAVGKNLVLMVATLWVLWLEPPPRTPAR</sequence>
<keyword evidence="1" id="KW-0472">Membrane</keyword>
<evidence type="ECO:0000256" key="1">
    <source>
        <dbReference type="SAM" id="Phobius"/>
    </source>
</evidence>
<accession>A0A679GBW9</accession>
<dbReference type="KEGG" id="poj:PtoMrB4_03190"/>
<dbReference type="Proteomes" id="UP000501237">
    <property type="component" value="Chromosome"/>
</dbReference>
<dbReference type="EMBL" id="AP022642">
    <property type="protein sequence ID" value="BCA26342.1"/>
    <property type="molecule type" value="Genomic_DNA"/>
</dbReference>
<dbReference type="PANTHER" id="PTHR12126">
    <property type="entry name" value="NADH-UBIQUINONE OXIDOREDUCTASE 39 KDA SUBUNIT-RELATED"/>
    <property type="match status" value="1"/>
</dbReference>
<dbReference type="AlphaFoldDB" id="A0A679GBW9"/>
<dbReference type="Gene3D" id="3.40.50.720">
    <property type="entry name" value="NAD(P)-binding Rossmann-like Domain"/>
    <property type="match status" value="1"/>
</dbReference>
<dbReference type="InterPro" id="IPR001509">
    <property type="entry name" value="Epimerase_deHydtase"/>
</dbReference>
<dbReference type="RefSeq" id="WP_172432336.1">
    <property type="nucleotide sequence ID" value="NZ_AP022642.1"/>
</dbReference>
<organism evidence="3 4">
    <name type="scientific">Metapseudomonas otitidis</name>
    <dbReference type="NCBI Taxonomy" id="319939"/>
    <lineage>
        <taxon>Bacteria</taxon>
        <taxon>Pseudomonadati</taxon>
        <taxon>Pseudomonadota</taxon>
        <taxon>Gammaproteobacteria</taxon>
        <taxon>Pseudomonadales</taxon>
        <taxon>Pseudomonadaceae</taxon>
        <taxon>Metapseudomonas</taxon>
    </lineage>
</organism>
<feature type="transmembrane region" description="Helical" evidence="1">
    <location>
        <begin position="307"/>
        <end position="328"/>
    </location>
</feature>
<dbReference type="InterPro" id="IPR051207">
    <property type="entry name" value="ComplexI_NDUFA9_subunit"/>
</dbReference>
<dbReference type="InterPro" id="IPR036291">
    <property type="entry name" value="NAD(P)-bd_dom_sf"/>
</dbReference>
<name>A0A679GBW9_9GAMM</name>
<dbReference type="GO" id="GO:0044877">
    <property type="term" value="F:protein-containing complex binding"/>
    <property type="evidence" value="ECO:0007669"/>
    <property type="project" value="TreeGrafter"/>
</dbReference>
<evidence type="ECO:0000313" key="4">
    <source>
        <dbReference type="Proteomes" id="UP000501237"/>
    </source>
</evidence>
<feature type="transmembrane region" description="Helical" evidence="1">
    <location>
        <begin position="377"/>
        <end position="395"/>
    </location>
</feature>